<dbReference type="Proteomes" id="UP000030746">
    <property type="component" value="Unassembled WGS sequence"/>
</dbReference>
<feature type="region of interest" description="Disordered" evidence="1">
    <location>
        <begin position="1"/>
        <end position="29"/>
    </location>
</feature>
<feature type="non-terminal residue" evidence="2">
    <location>
        <position position="1"/>
    </location>
</feature>
<accession>V4B482</accession>
<evidence type="ECO:0000313" key="2">
    <source>
        <dbReference type="EMBL" id="ESO83239.1"/>
    </source>
</evidence>
<dbReference type="EMBL" id="KB203764">
    <property type="protein sequence ID" value="ESO83239.1"/>
    <property type="molecule type" value="Genomic_DNA"/>
</dbReference>
<proteinExistence type="predicted"/>
<dbReference type="AlphaFoldDB" id="V4B482"/>
<dbReference type="KEGG" id="lgi:LOTGIDRAFT_176259"/>
<dbReference type="PANTHER" id="PTHR33480">
    <property type="entry name" value="SET DOMAIN-CONTAINING PROTEIN-RELATED"/>
    <property type="match status" value="1"/>
</dbReference>
<name>V4B482_LOTGI</name>
<dbReference type="GeneID" id="20243649"/>
<gene>
    <name evidence="2" type="ORF">LOTGIDRAFT_176259</name>
</gene>
<sequence>DSNTGSSRQTSQMKVPADSQGVNQHADDQNQSVCTTGVNQHADDQNQSVCTAGVNQHADDQNQSVCTTGVNQQADEYQNQSVCTAGVNQHADEDQNQSECTTGVNQHADEDQNQYNQSVCTTGVNQHADEDWNQSVCTTGVNQHADEDWNQSVCTTGVNQQADEDHNVRSASILERDNLGYLPAESNVKEADQLPVINNPEIFIKKYHKKANDEFKLERTYDRRHSCKFCGKLMTNIQSHLEHAHKNSEEIKQIFDIKRILETVSEEENSPLLFKLNQLQTLLRNQGNHNHNTKVCQQKKGEIILSRRRESETFDLAKYGPCPRCMEWIIFDNLTKHKSNCPLNKFSEADDYTQGTTVIQSKIMKGQIWTKPSKRLLKEVFPSMMRDKVTDVAQTDQLIVSQPLK</sequence>
<protein>
    <submittedName>
        <fullName evidence="2">Uncharacterized protein</fullName>
    </submittedName>
</protein>
<reference evidence="2 3" key="1">
    <citation type="journal article" date="2013" name="Nature">
        <title>Insights into bilaterian evolution from three spiralian genomes.</title>
        <authorList>
            <person name="Simakov O."/>
            <person name="Marletaz F."/>
            <person name="Cho S.J."/>
            <person name="Edsinger-Gonzales E."/>
            <person name="Havlak P."/>
            <person name="Hellsten U."/>
            <person name="Kuo D.H."/>
            <person name="Larsson T."/>
            <person name="Lv J."/>
            <person name="Arendt D."/>
            <person name="Savage R."/>
            <person name="Osoegawa K."/>
            <person name="de Jong P."/>
            <person name="Grimwood J."/>
            <person name="Chapman J.A."/>
            <person name="Shapiro H."/>
            <person name="Aerts A."/>
            <person name="Otillar R.P."/>
            <person name="Terry A.Y."/>
            <person name="Boore J.L."/>
            <person name="Grigoriev I.V."/>
            <person name="Lindberg D.R."/>
            <person name="Seaver E.C."/>
            <person name="Weisblat D.A."/>
            <person name="Putnam N.H."/>
            <person name="Rokhsar D.S."/>
        </authorList>
    </citation>
    <scope>NUCLEOTIDE SEQUENCE [LARGE SCALE GENOMIC DNA]</scope>
</reference>
<organism evidence="2 3">
    <name type="scientific">Lottia gigantea</name>
    <name type="common">Giant owl limpet</name>
    <dbReference type="NCBI Taxonomy" id="225164"/>
    <lineage>
        <taxon>Eukaryota</taxon>
        <taxon>Metazoa</taxon>
        <taxon>Spiralia</taxon>
        <taxon>Lophotrochozoa</taxon>
        <taxon>Mollusca</taxon>
        <taxon>Gastropoda</taxon>
        <taxon>Patellogastropoda</taxon>
        <taxon>Lottioidea</taxon>
        <taxon>Lottiidae</taxon>
        <taxon>Lottia</taxon>
    </lineage>
</organism>
<evidence type="ECO:0000256" key="1">
    <source>
        <dbReference type="SAM" id="MobiDB-lite"/>
    </source>
</evidence>
<keyword evidence="3" id="KW-1185">Reference proteome</keyword>
<dbReference type="PANTHER" id="PTHR33480:SF1">
    <property type="entry name" value="TYR RECOMBINASE DOMAIN-CONTAINING PROTEIN"/>
    <property type="match status" value="1"/>
</dbReference>
<evidence type="ECO:0000313" key="3">
    <source>
        <dbReference type="Proteomes" id="UP000030746"/>
    </source>
</evidence>
<feature type="compositionally biased region" description="Polar residues" evidence="1">
    <location>
        <begin position="1"/>
        <end position="13"/>
    </location>
</feature>
<dbReference type="RefSeq" id="XP_009066073.1">
    <property type="nucleotide sequence ID" value="XM_009067825.1"/>
</dbReference>
<dbReference type="OrthoDB" id="6149566at2759"/>
<dbReference type="CTD" id="20243649"/>
<dbReference type="HOGENOM" id="CLU_680749_0_0_1"/>
<dbReference type="STRING" id="225164.V4B482"/>